<proteinExistence type="predicted"/>
<accession>A0ABT7XPW4</accession>
<feature type="compositionally biased region" description="Basic residues" evidence="1">
    <location>
        <begin position="43"/>
        <end position="54"/>
    </location>
</feature>
<feature type="region of interest" description="Disordered" evidence="1">
    <location>
        <begin position="22"/>
        <end position="86"/>
    </location>
</feature>
<keyword evidence="2" id="KW-0732">Signal</keyword>
<evidence type="ECO:0000256" key="2">
    <source>
        <dbReference type="SAM" id="SignalP"/>
    </source>
</evidence>
<comment type="caution">
    <text evidence="3">The sequence shown here is derived from an EMBL/GenBank/DDBJ whole genome shotgun (WGS) entry which is preliminary data.</text>
</comment>
<feature type="signal peptide" evidence="2">
    <location>
        <begin position="1"/>
        <end position="21"/>
    </location>
</feature>
<reference evidence="3" key="1">
    <citation type="submission" date="2023-06" db="EMBL/GenBank/DDBJ databases">
        <authorList>
            <person name="Zhang S."/>
        </authorList>
    </citation>
    <scope>NUCLEOTIDE SEQUENCE</scope>
    <source>
        <strain evidence="3">SG2303</strain>
    </source>
</reference>
<evidence type="ECO:0000313" key="3">
    <source>
        <dbReference type="EMBL" id="MDN0075728.1"/>
    </source>
</evidence>
<evidence type="ECO:0008006" key="5">
    <source>
        <dbReference type="Google" id="ProtNLM"/>
    </source>
</evidence>
<sequence length="86" mass="9207">MKKLLIALTTALSLIAAGSFAAETSAPQVAAPKAETKAPAKSPKIHKGHLKHKATSSPAQKAQTGKPPHHHKKHHHKKHHHHKAAK</sequence>
<feature type="compositionally biased region" description="Basic residues" evidence="1">
    <location>
        <begin position="67"/>
        <end position="86"/>
    </location>
</feature>
<feature type="compositionally biased region" description="Low complexity" evidence="1">
    <location>
        <begin position="30"/>
        <end position="42"/>
    </location>
</feature>
<protein>
    <recommendedName>
        <fullName evidence="5">Acid-shock protein</fullName>
    </recommendedName>
</protein>
<dbReference type="EMBL" id="JAUEDK010000021">
    <property type="protein sequence ID" value="MDN0075728.1"/>
    <property type="molecule type" value="Genomic_DNA"/>
</dbReference>
<feature type="chain" id="PRO_5047177850" description="Acid-shock protein" evidence="2">
    <location>
        <begin position="22"/>
        <end position="86"/>
    </location>
</feature>
<gene>
    <name evidence="3" type="ORF">QU481_12600</name>
</gene>
<evidence type="ECO:0000313" key="4">
    <source>
        <dbReference type="Proteomes" id="UP001168540"/>
    </source>
</evidence>
<dbReference type="RefSeq" id="WP_289830368.1">
    <property type="nucleotide sequence ID" value="NZ_JAUEDK010000021.1"/>
</dbReference>
<name>A0ABT7XPW4_9NEIS</name>
<dbReference type="Proteomes" id="UP001168540">
    <property type="component" value="Unassembled WGS sequence"/>
</dbReference>
<evidence type="ECO:0000256" key="1">
    <source>
        <dbReference type="SAM" id="MobiDB-lite"/>
    </source>
</evidence>
<organism evidence="3 4">
    <name type="scientific">Crenobacter oryzisoli</name>
    <dbReference type="NCBI Taxonomy" id="3056844"/>
    <lineage>
        <taxon>Bacteria</taxon>
        <taxon>Pseudomonadati</taxon>
        <taxon>Pseudomonadota</taxon>
        <taxon>Betaproteobacteria</taxon>
        <taxon>Neisseriales</taxon>
        <taxon>Neisseriaceae</taxon>
        <taxon>Crenobacter</taxon>
    </lineage>
</organism>
<keyword evidence="4" id="KW-1185">Reference proteome</keyword>